<proteinExistence type="predicted"/>
<dbReference type="InterPro" id="IPR004477">
    <property type="entry name" value="ComEC_N"/>
</dbReference>
<feature type="transmembrane region" description="Helical" evidence="6">
    <location>
        <begin position="7"/>
        <end position="25"/>
    </location>
</feature>
<protein>
    <submittedName>
        <fullName evidence="9">ComEC family competence protein</fullName>
    </submittedName>
</protein>
<keyword evidence="2" id="KW-1003">Cell membrane</keyword>
<keyword evidence="3 6" id="KW-0812">Transmembrane</keyword>
<dbReference type="PANTHER" id="PTHR30619">
    <property type="entry name" value="DNA INTERNALIZATION/COMPETENCE PROTEIN COMEC/REC2"/>
    <property type="match status" value="1"/>
</dbReference>
<feature type="transmembrane region" description="Helical" evidence="6">
    <location>
        <begin position="313"/>
        <end position="329"/>
    </location>
</feature>
<evidence type="ECO:0000256" key="3">
    <source>
        <dbReference type="ARBA" id="ARBA00022692"/>
    </source>
</evidence>
<evidence type="ECO:0000256" key="5">
    <source>
        <dbReference type="ARBA" id="ARBA00023136"/>
    </source>
</evidence>
<dbReference type="PANTHER" id="PTHR30619:SF1">
    <property type="entry name" value="RECOMBINATION PROTEIN 2"/>
    <property type="match status" value="1"/>
</dbReference>
<evidence type="ECO:0000256" key="4">
    <source>
        <dbReference type="ARBA" id="ARBA00022989"/>
    </source>
</evidence>
<dbReference type="InterPro" id="IPR052159">
    <property type="entry name" value="Competence_DNA_uptake"/>
</dbReference>
<dbReference type="Pfam" id="PF03772">
    <property type="entry name" value="Competence"/>
    <property type="match status" value="1"/>
</dbReference>
<feature type="transmembrane region" description="Helical" evidence="6">
    <location>
        <begin position="420"/>
        <end position="445"/>
    </location>
</feature>
<dbReference type="NCBIfam" id="TIGR00360">
    <property type="entry name" value="ComEC_N-term"/>
    <property type="match status" value="1"/>
</dbReference>
<feature type="transmembrane region" description="Helical" evidence="6">
    <location>
        <begin position="335"/>
        <end position="352"/>
    </location>
</feature>
<evidence type="ECO:0000256" key="1">
    <source>
        <dbReference type="ARBA" id="ARBA00004651"/>
    </source>
</evidence>
<feature type="domain" description="ComEC/Rec2-related protein" evidence="7">
    <location>
        <begin position="214"/>
        <end position="502"/>
    </location>
</feature>
<comment type="subcellular location">
    <subcellularLocation>
        <location evidence="1">Cell membrane</location>
        <topology evidence="1">Multi-pass membrane protein</topology>
    </subcellularLocation>
</comment>
<evidence type="ECO:0000259" key="8">
    <source>
        <dbReference type="Pfam" id="PF13567"/>
    </source>
</evidence>
<keyword evidence="4 6" id="KW-1133">Transmembrane helix</keyword>
<evidence type="ECO:0000259" key="7">
    <source>
        <dbReference type="Pfam" id="PF03772"/>
    </source>
</evidence>
<dbReference type="Proteomes" id="UP000724148">
    <property type="component" value="Unassembled WGS sequence"/>
</dbReference>
<accession>A0A931SBK4</accession>
<feature type="transmembrane region" description="Helical" evidence="6">
    <location>
        <begin position="452"/>
        <end position="471"/>
    </location>
</feature>
<feature type="domain" description="DUF4131" evidence="8">
    <location>
        <begin position="30"/>
        <end position="175"/>
    </location>
</feature>
<feature type="transmembrane region" description="Helical" evidence="6">
    <location>
        <begin position="483"/>
        <end position="501"/>
    </location>
</feature>
<feature type="transmembrane region" description="Helical" evidence="6">
    <location>
        <begin position="387"/>
        <end position="408"/>
    </location>
</feature>
<dbReference type="EMBL" id="JACOZA010000051">
    <property type="protein sequence ID" value="MBI2096906.1"/>
    <property type="molecule type" value="Genomic_DNA"/>
</dbReference>
<dbReference type="AlphaFoldDB" id="A0A931SBK4"/>
<dbReference type="GO" id="GO:0005886">
    <property type="term" value="C:plasma membrane"/>
    <property type="evidence" value="ECO:0007669"/>
    <property type="project" value="UniProtKB-SubCell"/>
</dbReference>
<organism evidence="9 10">
    <name type="scientific">Candidatus Sungiibacteriota bacterium</name>
    <dbReference type="NCBI Taxonomy" id="2750080"/>
    <lineage>
        <taxon>Bacteria</taxon>
        <taxon>Candidatus Sungiibacteriota</taxon>
    </lineage>
</organism>
<keyword evidence="5 6" id="KW-0472">Membrane</keyword>
<evidence type="ECO:0000313" key="10">
    <source>
        <dbReference type="Proteomes" id="UP000724148"/>
    </source>
</evidence>
<gene>
    <name evidence="9" type="ORF">HYT40_02000</name>
</gene>
<feature type="transmembrane region" description="Helical" evidence="6">
    <location>
        <begin position="56"/>
        <end position="74"/>
    </location>
</feature>
<reference evidence="9" key="1">
    <citation type="submission" date="2020-07" db="EMBL/GenBank/DDBJ databases">
        <title>Huge and variable diversity of episymbiotic CPR bacteria and DPANN archaea in groundwater ecosystems.</title>
        <authorList>
            <person name="He C.Y."/>
            <person name="Keren R."/>
            <person name="Whittaker M."/>
            <person name="Farag I.F."/>
            <person name="Doudna J."/>
            <person name="Cate J.H.D."/>
            <person name="Banfield J.F."/>
        </authorList>
    </citation>
    <scope>NUCLEOTIDE SEQUENCE</scope>
    <source>
        <strain evidence="9">NC_groundwater_193_Ag_S-0.1um_51_7</strain>
    </source>
</reference>
<evidence type="ECO:0000256" key="2">
    <source>
        <dbReference type="ARBA" id="ARBA00022475"/>
    </source>
</evidence>
<name>A0A931SBK4_9BACT</name>
<evidence type="ECO:0000256" key="6">
    <source>
        <dbReference type="SAM" id="Phobius"/>
    </source>
</evidence>
<feature type="transmembrane region" description="Helical" evidence="6">
    <location>
        <begin position="257"/>
        <end position="278"/>
    </location>
</feature>
<sequence>MSSKSQIFFWLLIAFILGVAFASFVPPSMPLIWAVFVLGGTTAVFGALDAEKRKKAIIAGFAVMVFAFGLFWFARSSRAVAGLDRVSGERLTWEGMVDDEPVRTAKSQRVVVREKVSGLKMLVTTRQYPEYRYGDIVKISGKIEKPENFSDDFDYAAYLAKDDIFYVMSFPEIEVLERGRGSGLYRFLFQIKYSFSSALNRHLPEPHASFMAGLILGERKSFPPELTEKLQATGTTHLVALSGYNITIVADAFLKTLTFFFIPFSWAFGVAILGIMLFTMLTGAAASVVRAAIMGILVLVARREGRQYQMRNALALAAAAMLFVNPKILRFDAAFQLSFLATLGLVYVAPVFERGYEKIKLRFIPLLRGAKLIRESRDLRHRPSRKYFFRDVLVSTLSAQFIVLPLLVYNFGKLSLVGPLANVAVVPFIPATMFFGFVAGGAALVNDFLARVPAAAGWAMLHYELGAIDFFSRFSWASAEVRWLGPAVAVGLYFLIVFWLWREYKSKYRRKG</sequence>
<feature type="transmembrane region" description="Helical" evidence="6">
    <location>
        <begin position="31"/>
        <end position="49"/>
    </location>
</feature>
<dbReference type="Pfam" id="PF13567">
    <property type="entry name" value="DUF4131"/>
    <property type="match status" value="1"/>
</dbReference>
<evidence type="ECO:0000313" key="9">
    <source>
        <dbReference type="EMBL" id="MBI2096906.1"/>
    </source>
</evidence>
<dbReference type="InterPro" id="IPR025405">
    <property type="entry name" value="DUF4131"/>
</dbReference>
<comment type="caution">
    <text evidence="9">The sequence shown here is derived from an EMBL/GenBank/DDBJ whole genome shotgun (WGS) entry which is preliminary data.</text>
</comment>